<evidence type="ECO:0000256" key="1">
    <source>
        <dbReference type="SAM" id="Coils"/>
    </source>
</evidence>
<sequence>MAEQGSYDEKHEFDKCLEFIAGTQLNLVIENEAKRMQQQRERVAKTEQELTDLMKKLKLEKKALCAVENRVSAFKRAASLLNPKF</sequence>
<dbReference type="AlphaFoldDB" id="A0ABD3F8H5"/>
<keyword evidence="1" id="KW-0175">Coiled coil</keyword>
<gene>
    <name evidence="2" type="ORF">V7S43_013061</name>
</gene>
<keyword evidence="3" id="KW-1185">Reference proteome</keyword>
<name>A0ABD3F8H5_9STRA</name>
<reference evidence="2 3" key="1">
    <citation type="submission" date="2024-09" db="EMBL/GenBank/DDBJ databases">
        <title>Genome sequencing and assembly of Phytophthora oleae, isolate VK10A, causative agent of rot of olive drupes.</title>
        <authorList>
            <person name="Conti Taguali S."/>
            <person name="Riolo M."/>
            <person name="La Spada F."/>
            <person name="Cacciola S.O."/>
            <person name="Dionisio G."/>
        </authorList>
    </citation>
    <scope>NUCLEOTIDE SEQUENCE [LARGE SCALE GENOMIC DNA]</scope>
    <source>
        <strain evidence="2 3">VK10A</strain>
    </source>
</reference>
<evidence type="ECO:0000313" key="2">
    <source>
        <dbReference type="EMBL" id="KAL3661765.1"/>
    </source>
</evidence>
<dbReference type="EMBL" id="JBIMZQ010000034">
    <property type="protein sequence ID" value="KAL3661765.1"/>
    <property type="molecule type" value="Genomic_DNA"/>
</dbReference>
<evidence type="ECO:0000313" key="3">
    <source>
        <dbReference type="Proteomes" id="UP001632037"/>
    </source>
</evidence>
<comment type="caution">
    <text evidence="2">The sequence shown here is derived from an EMBL/GenBank/DDBJ whole genome shotgun (WGS) entry which is preliminary data.</text>
</comment>
<organism evidence="2 3">
    <name type="scientific">Phytophthora oleae</name>
    <dbReference type="NCBI Taxonomy" id="2107226"/>
    <lineage>
        <taxon>Eukaryota</taxon>
        <taxon>Sar</taxon>
        <taxon>Stramenopiles</taxon>
        <taxon>Oomycota</taxon>
        <taxon>Peronosporomycetes</taxon>
        <taxon>Peronosporales</taxon>
        <taxon>Peronosporaceae</taxon>
        <taxon>Phytophthora</taxon>
    </lineage>
</organism>
<dbReference type="Proteomes" id="UP001632037">
    <property type="component" value="Unassembled WGS sequence"/>
</dbReference>
<accession>A0ABD3F8H5</accession>
<proteinExistence type="predicted"/>
<protein>
    <submittedName>
        <fullName evidence="2">Uncharacterized protein</fullName>
    </submittedName>
</protein>
<feature type="coiled-coil region" evidence="1">
    <location>
        <begin position="29"/>
        <end position="63"/>
    </location>
</feature>